<proteinExistence type="predicted"/>
<dbReference type="AlphaFoldDB" id="L5LL27"/>
<accession>L5LL27</accession>
<name>L5LL27_MYODS</name>
<organism evidence="2 3">
    <name type="scientific">Myotis davidii</name>
    <name type="common">David's myotis</name>
    <dbReference type="NCBI Taxonomy" id="225400"/>
    <lineage>
        <taxon>Eukaryota</taxon>
        <taxon>Metazoa</taxon>
        <taxon>Chordata</taxon>
        <taxon>Craniata</taxon>
        <taxon>Vertebrata</taxon>
        <taxon>Euteleostomi</taxon>
        <taxon>Mammalia</taxon>
        <taxon>Eutheria</taxon>
        <taxon>Laurasiatheria</taxon>
        <taxon>Chiroptera</taxon>
        <taxon>Yangochiroptera</taxon>
        <taxon>Vespertilionidae</taxon>
        <taxon>Myotis</taxon>
    </lineage>
</organism>
<evidence type="ECO:0000313" key="2">
    <source>
        <dbReference type="EMBL" id="ELK26068.1"/>
    </source>
</evidence>
<reference evidence="3" key="1">
    <citation type="journal article" date="2013" name="Science">
        <title>Comparative analysis of bat genomes provides insight into the evolution of flight and immunity.</title>
        <authorList>
            <person name="Zhang G."/>
            <person name="Cowled C."/>
            <person name="Shi Z."/>
            <person name="Huang Z."/>
            <person name="Bishop-Lilly K.A."/>
            <person name="Fang X."/>
            <person name="Wynne J.W."/>
            <person name="Xiong Z."/>
            <person name="Baker M.L."/>
            <person name="Zhao W."/>
            <person name="Tachedjian M."/>
            <person name="Zhu Y."/>
            <person name="Zhou P."/>
            <person name="Jiang X."/>
            <person name="Ng J."/>
            <person name="Yang L."/>
            <person name="Wu L."/>
            <person name="Xiao J."/>
            <person name="Feng Y."/>
            <person name="Chen Y."/>
            <person name="Sun X."/>
            <person name="Zhang Y."/>
            <person name="Marsh G.A."/>
            <person name="Crameri G."/>
            <person name="Broder C.C."/>
            <person name="Frey K.G."/>
            <person name="Wang L.F."/>
            <person name="Wang J."/>
        </authorList>
    </citation>
    <scope>NUCLEOTIDE SEQUENCE [LARGE SCALE GENOMIC DNA]</scope>
</reference>
<sequence>MHWTKRVHEHPGQREEPHRRRRATQTSCTFATDAITFKEVSGHTGRSGSATGRKAMAPGGRDAGLVRLNK</sequence>
<dbReference type="Proteomes" id="UP000010556">
    <property type="component" value="Unassembled WGS sequence"/>
</dbReference>
<evidence type="ECO:0000256" key="1">
    <source>
        <dbReference type="SAM" id="MobiDB-lite"/>
    </source>
</evidence>
<dbReference type="EMBL" id="KB111311">
    <property type="protein sequence ID" value="ELK26068.1"/>
    <property type="molecule type" value="Genomic_DNA"/>
</dbReference>
<gene>
    <name evidence="2" type="ORF">MDA_GLEAN10006745</name>
</gene>
<keyword evidence="3" id="KW-1185">Reference proteome</keyword>
<feature type="region of interest" description="Disordered" evidence="1">
    <location>
        <begin position="1"/>
        <end position="26"/>
    </location>
</feature>
<evidence type="ECO:0000313" key="3">
    <source>
        <dbReference type="Proteomes" id="UP000010556"/>
    </source>
</evidence>
<protein>
    <submittedName>
        <fullName evidence="2">Uncharacterized protein</fullName>
    </submittedName>
</protein>
<feature type="compositionally biased region" description="Basic and acidic residues" evidence="1">
    <location>
        <begin position="9"/>
        <end position="18"/>
    </location>
</feature>
<feature type="region of interest" description="Disordered" evidence="1">
    <location>
        <begin position="41"/>
        <end position="70"/>
    </location>
</feature>